<dbReference type="InterPro" id="IPR011049">
    <property type="entry name" value="Serralysin-like_metalloprot_C"/>
</dbReference>
<keyword evidence="2" id="KW-0964">Secreted</keyword>
<name>A0A512E2W1_9PROT</name>
<dbReference type="PROSITE" id="PS00330">
    <property type="entry name" value="HEMOLYSIN_CALCIUM"/>
    <property type="match status" value="1"/>
</dbReference>
<accession>A0A512E2W1</accession>
<evidence type="ECO:0000313" key="3">
    <source>
        <dbReference type="EMBL" id="GEO43037.1"/>
    </source>
</evidence>
<dbReference type="Pfam" id="PF00353">
    <property type="entry name" value="HemolysinCabind"/>
    <property type="match status" value="4"/>
</dbReference>
<dbReference type="GO" id="GO:0005509">
    <property type="term" value="F:calcium ion binding"/>
    <property type="evidence" value="ECO:0007669"/>
    <property type="project" value="InterPro"/>
</dbReference>
<sequence>MSIIKGSRCSDTLVGTTGDDQIYGFSGNDRLYGLAGADRLFGGCGRDFLSGGAGNERLNGGGGCDVILGGKGNDTLWGGPGNDRLDGGGMGSTIDGGSGNDRIAYDVGGVNVYDYILYHNSSFHGGPGRDTLVVTNIAFTKDWSEGAAENALKPADILIWGGGHPDSPISDMLMTIGSTADTLEDLSGVDAFLYDIERIVIRSDASHKLIYMAGGPAPRPMTVVGGDGDDRFVTGPANEVLEGGKGNDTFWVSNNGHDRLISNPDDADHFTFNSFDPSVAEIEGFNGQGRAGGDRIDFFGTDVTVTERADGTTLFDWGNGQAIVDAVGLVANQDYFLGV</sequence>
<dbReference type="InterPro" id="IPR001343">
    <property type="entry name" value="Hemolysn_Ca-bd"/>
</dbReference>
<dbReference type="RefSeq" id="WP_044437915.1">
    <property type="nucleotide sequence ID" value="NZ_BJYZ01000060.1"/>
</dbReference>
<dbReference type="EMBL" id="BJYZ01000060">
    <property type="protein sequence ID" value="GEO43037.1"/>
    <property type="molecule type" value="Genomic_DNA"/>
</dbReference>
<comment type="caution">
    <text evidence="3">The sequence shown here is derived from an EMBL/GenBank/DDBJ whole genome shotgun (WGS) entry which is preliminary data.</text>
</comment>
<protein>
    <submittedName>
        <fullName evidence="3">Calcium-binding protein</fullName>
    </submittedName>
</protein>
<reference evidence="3 4" key="1">
    <citation type="submission" date="2019-07" db="EMBL/GenBank/DDBJ databases">
        <title>Whole genome shotgun sequence of Skermanella aerolata NBRC 106429.</title>
        <authorList>
            <person name="Hosoyama A."/>
            <person name="Uohara A."/>
            <person name="Ohji S."/>
            <person name="Ichikawa N."/>
        </authorList>
    </citation>
    <scope>NUCLEOTIDE SEQUENCE [LARGE SCALE GENOMIC DNA]</scope>
    <source>
        <strain evidence="3 4">NBRC 106429</strain>
    </source>
</reference>
<dbReference type="AlphaFoldDB" id="A0A512E2W1"/>
<dbReference type="Proteomes" id="UP000321523">
    <property type="component" value="Unassembled WGS sequence"/>
</dbReference>
<evidence type="ECO:0000313" key="4">
    <source>
        <dbReference type="Proteomes" id="UP000321523"/>
    </source>
</evidence>
<keyword evidence="4" id="KW-1185">Reference proteome</keyword>
<evidence type="ECO:0000256" key="1">
    <source>
        <dbReference type="ARBA" id="ARBA00004613"/>
    </source>
</evidence>
<dbReference type="PANTHER" id="PTHR38340">
    <property type="entry name" value="S-LAYER PROTEIN"/>
    <property type="match status" value="1"/>
</dbReference>
<dbReference type="Gene3D" id="2.150.10.10">
    <property type="entry name" value="Serralysin-like metalloprotease, C-terminal"/>
    <property type="match status" value="3"/>
</dbReference>
<proteinExistence type="predicted"/>
<dbReference type="InterPro" id="IPR018511">
    <property type="entry name" value="Hemolysin-typ_Ca-bd_CS"/>
</dbReference>
<dbReference type="PANTHER" id="PTHR38340:SF1">
    <property type="entry name" value="S-LAYER PROTEIN"/>
    <property type="match status" value="1"/>
</dbReference>
<dbReference type="GO" id="GO:0005576">
    <property type="term" value="C:extracellular region"/>
    <property type="evidence" value="ECO:0007669"/>
    <property type="project" value="UniProtKB-SubCell"/>
</dbReference>
<dbReference type="SUPFAM" id="SSF51120">
    <property type="entry name" value="beta-Roll"/>
    <property type="match status" value="2"/>
</dbReference>
<comment type="subcellular location">
    <subcellularLocation>
        <location evidence="1">Secreted</location>
    </subcellularLocation>
</comment>
<dbReference type="InterPro" id="IPR050557">
    <property type="entry name" value="RTX_toxin/Mannuronan_C5-epim"/>
</dbReference>
<gene>
    <name evidence="3" type="ORF">SAE02_71850</name>
</gene>
<dbReference type="PRINTS" id="PR00313">
    <property type="entry name" value="CABNDNGRPT"/>
</dbReference>
<evidence type="ECO:0000256" key="2">
    <source>
        <dbReference type="ARBA" id="ARBA00022525"/>
    </source>
</evidence>
<dbReference type="OrthoDB" id="423072at2"/>
<organism evidence="3 4">
    <name type="scientific">Skermanella aerolata</name>
    <dbReference type="NCBI Taxonomy" id="393310"/>
    <lineage>
        <taxon>Bacteria</taxon>
        <taxon>Pseudomonadati</taxon>
        <taxon>Pseudomonadota</taxon>
        <taxon>Alphaproteobacteria</taxon>
        <taxon>Rhodospirillales</taxon>
        <taxon>Azospirillaceae</taxon>
        <taxon>Skermanella</taxon>
    </lineage>
</organism>